<keyword evidence="1" id="KW-1133">Transmembrane helix</keyword>
<keyword evidence="3" id="KW-1185">Reference proteome</keyword>
<sequence length="70" mass="7477">MKIAGIILILIGLLDVIGSHVGFDLWGGFFGIELPDLLWQFSGYIELGAGYLLMKMGSSSDDAAAQTEAE</sequence>
<dbReference type="OrthoDB" id="9959471at2"/>
<reference evidence="2 3" key="1">
    <citation type="submission" date="2018-07" db="EMBL/GenBank/DDBJ databases">
        <title>Corallincola holothuriorum sp. nov., a new facultative anaerobe isolated from sea cucumber Apostichopus japonicus.</title>
        <authorList>
            <person name="Xia H."/>
        </authorList>
    </citation>
    <scope>NUCLEOTIDE SEQUENCE [LARGE SCALE GENOMIC DNA]</scope>
    <source>
        <strain evidence="2 3">C4</strain>
    </source>
</reference>
<evidence type="ECO:0000313" key="2">
    <source>
        <dbReference type="EMBL" id="RCU50067.1"/>
    </source>
</evidence>
<gene>
    <name evidence="2" type="ORF">DU002_10660</name>
</gene>
<dbReference type="AlphaFoldDB" id="A0A368NHJ9"/>
<dbReference type="RefSeq" id="WP_114338354.1">
    <property type="nucleotide sequence ID" value="NZ_QPID01000005.1"/>
</dbReference>
<accession>A0A368NHJ9</accession>
<name>A0A368NHJ9_9GAMM</name>
<keyword evidence="1" id="KW-0812">Transmembrane</keyword>
<protein>
    <submittedName>
        <fullName evidence="2">Uncharacterized protein</fullName>
    </submittedName>
</protein>
<keyword evidence="1" id="KW-0472">Membrane</keyword>
<dbReference type="EMBL" id="QPID01000005">
    <property type="protein sequence ID" value="RCU50067.1"/>
    <property type="molecule type" value="Genomic_DNA"/>
</dbReference>
<feature type="transmembrane region" description="Helical" evidence="1">
    <location>
        <begin position="37"/>
        <end position="54"/>
    </location>
</feature>
<proteinExistence type="predicted"/>
<evidence type="ECO:0000313" key="3">
    <source>
        <dbReference type="Proteomes" id="UP000252558"/>
    </source>
</evidence>
<evidence type="ECO:0000256" key="1">
    <source>
        <dbReference type="SAM" id="Phobius"/>
    </source>
</evidence>
<organism evidence="2 3">
    <name type="scientific">Corallincola holothuriorum</name>
    <dbReference type="NCBI Taxonomy" id="2282215"/>
    <lineage>
        <taxon>Bacteria</taxon>
        <taxon>Pseudomonadati</taxon>
        <taxon>Pseudomonadota</taxon>
        <taxon>Gammaproteobacteria</taxon>
        <taxon>Alteromonadales</taxon>
        <taxon>Psychromonadaceae</taxon>
        <taxon>Corallincola</taxon>
    </lineage>
</organism>
<comment type="caution">
    <text evidence="2">The sequence shown here is derived from an EMBL/GenBank/DDBJ whole genome shotgun (WGS) entry which is preliminary data.</text>
</comment>
<dbReference type="Proteomes" id="UP000252558">
    <property type="component" value="Unassembled WGS sequence"/>
</dbReference>